<evidence type="ECO:0000256" key="3">
    <source>
        <dbReference type="ARBA" id="ARBA00023163"/>
    </source>
</evidence>
<dbReference type="CDD" id="cd00130">
    <property type="entry name" value="PAS"/>
    <property type="match status" value="1"/>
</dbReference>
<accession>A0A2S8F0L8</accession>
<dbReference type="SUPFAM" id="SSF46689">
    <property type="entry name" value="Homeodomain-like"/>
    <property type="match status" value="2"/>
</dbReference>
<keyword evidence="2" id="KW-0238">DNA-binding</keyword>
<dbReference type="InterPro" id="IPR000700">
    <property type="entry name" value="PAS-assoc_C"/>
</dbReference>
<dbReference type="InterPro" id="IPR050204">
    <property type="entry name" value="AraC_XylS_family_regulators"/>
</dbReference>
<feature type="domain" description="HTH araC/xylS-type" evidence="4">
    <location>
        <begin position="148"/>
        <end position="246"/>
    </location>
</feature>
<dbReference type="InterPro" id="IPR009057">
    <property type="entry name" value="Homeodomain-like_sf"/>
</dbReference>
<dbReference type="InterPro" id="IPR020449">
    <property type="entry name" value="Tscrpt_reg_AraC-type_HTH"/>
</dbReference>
<dbReference type="PROSITE" id="PS50113">
    <property type="entry name" value="PAC"/>
    <property type="match status" value="1"/>
</dbReference>
<protein>
    <submittedName>
        <fullName evidence="6">AraC family transcriptional regulator</fullName>
    </submittedName>
</protein>
<evidence type="ECO:0000313" key="7">
    <source>
        <dbReference type="Proteomes" id="UP000240009"/>
    </source>
</evidence>
<dbReference type="InterPro" id="IPR013656">
    <property type="entry name" value="PAS_4"/>
</dbReference>
<gene>
    <name evidence="6" type="ORF">C5Y96_23180</name>
</gene>
<evidence type="ECO:0000256" key="2">
    <source>
        <dbReference type="ARBA" id="ARBA00023125"/>
    </source>
</evidence>
<dbReference type="PANTHER" id="PTHR46796">
    <property type="entry name" value="HTH-TYPE TRANSCRIPTIONAL ACTIVATOR RHAS-RELATED"/>
    <property type="match status" value="1"/>
</dbReference>
<evidence type="ECO:0000259" key="4">
    <source>
        <dbReference type="PROSITE" id="PS01124"/>
    </source>
</evidence>
<evidence type="ECO:0000313" key="6">
    <source>
        <dbReference type="EMBL" id="PQO25718.1"/>
    </source>
</evidence>
<name>A0A2S8F0L8_9BACT</name>
<dbReference type="InterPro" id="IPR000014">
    <property type="entry name" value="PAS"/>
</dbReference>
<keyword evidence="1" id="KW-0805">Transcription regulation</keyword>
<evidence type="ECO:0000259" key="5">
    <source>
        <dbReference type="PROSITE" id="PS50113"/>
    </source>
</evidence>
<dbReference type="PRINTS" id="PR00032">
    <property type="entry name" value="HTHARAC"/>
</dbReference>
<dbReference type="InterPro" id="IPR018060">
    <property type="entry name" value="HTH_AraC"/>
</dbReference>
<reference evidence="6 7" key="1">
    <citation type="submission" date="2018-02" db="EMBL/GenBank/DDBJ databases">
        <title>Comparative genomes isolates from brazilian mangrove.</title>
        <authorList>
            <person name="Araujo J.E."/>
            <person name="Taketani R.G."/>
            <person name="Silva M.C.P."/>
            <person name="Loureco M.V."/>
            <person name="Andreote F.D."/>
        </authorList>
    </citation>
    <scope>NUCLEOTIDE SEQUENCE [LARGE SCALE GENOMIC DNA]</scope>
    <source>
        <strain evidence="6 7">HEX-2 MGV</strain>
    </source>
</reference>
<evidence type="ECO:0000256" key="1">
    <source>
        <dbReference type="ARBA" id="ARBA00023015"/>
    </source>
</evidence>
<dbReference type="GO" id="GO:0043565">
    <property type="term" value="F:sequence-specific DNA binding"/>
    <property type="evidence" value="ECO:0007669"/>
    <property type="project" value="InterPro"/>
</dbReference>
<dbReference type="InterPro" id="IPR035965">
    <property type="entry name" value="PAS-like_dom_sf"/>
</dbReference>
<dbReference type="Gene3D" id="1.10.10.60">
    <property type="entry name" value="Homeodomain-like"/>
    <property type="match status" value="1"/>
</dbReference>
<dbReference type="AlphaFoldDB" id="A0A2S8F0L8"/>
<dbReference type="PROSITE" id="PS01124">
    <property type="entry name" value="HTH_ARAC_FAMILY_2"/>
    <property type="match status" value="1"/>
</dbReference>
<dbReference type="Pfam" id="PF08448">
    <property type="entry name" value="PAS_4"/>
    <property type="match status" value="1"/>
</dbReference>
<dbReference type="NCBIfam" id="TIGR00229">
    <property type="entry name" value="sensory_box"/>
    <property type="match status" value="1"/>
</dbReference>
<dbReference type="GO" id="GO:0003700">
    <property type="term" value="F:DNA-binding transcription factor activity"/>
    <property type="evidence" value="ECO:0007669"/>
    <property type="project" value="InterPro"/>
</dbReference>
<dbReference type="InterPro" id="IPR018062">
    <property type="entry name" value="HTH_AraC-typ_CS"/>
</dbReference>
<dbReference type="SUPFAM" id="SSF55785">
    <property type="entry name" value="PYP-like sensor domain (PAS domain)"/>
    <property type="match status" value="1"/>
</dbReference>
<dbReference type="PANTHER" id="PTHR46796:SF13">
    <property type="entry name" value="HTH-TYPE TRANSCRIPTIONAL ACTIVATOR RHAS"/>
    <property type="match status" value="1"/>
</dbReference>
<dbReference type="EMBL" id="PUIA01000074">
    <property type="protein sequence ID" value="PQO25718.1"/>
    <property type="molecule type" value="Genomic_DNA"/>
</dbReference>
<comment type="caution">
    <text evidence="6">The sequence shown here is derived from an EMBL/GenBank/DDBJ whole genome shotgun (WGS) entry which is preliminary data.</text>
</comment>
<dbReference type="SMART" id="SM00342">
    <property type="entry name" value="HTH_ARAC"/>
    <property type="match status" value="1"/>
</dbReference>
<keyword evidence="3" id="KW-0804">Transcription</keyword>
<feature type="domain" description="PAC" evidence="5">
    <location>
        <begin position="93"/>
        <end position="146"/>
    </location>
</feature>
<dbReference type="PROSITE" id="PS00041">
    <property type="entry name" value="HTH_ARAC_FAMILY_1"/>
    <property type="match status" value="1"/>
</dbReference>
<dbReference type="Gene3D" id="3.30.450.20">
    <property type="entry name" value="PAS domain"/>
    <property type="match status" value="1"/>
</dbReference>
<dbReference type="Proteomes" id="UP000240009">
    <property type="component" value="Unassembled WGS sequence"/>
</dbReference>
<proteinExistence type="predicted"/>
<dbReference type="Pfam" id="PF12833">
    <property type="entry name" value="HTH_18"/>
    <property type="match status" value="1"/>
</dbReference>
<organism evidence="6 7">
    <name type="scientific">Blastopirellula marina</name>
    <dbReference type="NCBI Taxonomy" id="124"/>
    <lineage>
        <taxon>Bacteria</taxon>
        <taxon>Pseudomonadati</taxon>
        <taxon>Planctomycetota</taxon>
        <taxon>Planctomycetia</taxon>
        <taxon>Pirellulales</taxon>
        <taxon>Pirellulaceae</taxon>
        <taxon>Blastopirellula</taxon>
    </lineage>
</organism>
<sequence length="266" mass="30222">MRIILYARVIQMNTRIGAELALAGLFDYLPDVYLYVKDREGRFIAANQSLWKMRGYESEAEMLGKTDLDLHPRYLAERYMAEDRQVIESGTPLPNQIWLVPSQPGELKWFISSKTPLKTASGEVIGIAGVMRDLEKAKSVANSFDAFEKVVNFVLRNYEQPLRVNDLAAMVHLSVSQFDRRFKSLYHITPQQYILRVRLHAACHELLASGGTIAQIATSCGFYDQSYFTKQFRKHLGISPTDYRARYQDSPGQLSDSLGLAPLFAT</sequence>